<gene>
    <name evidence="2" type="ORF">H2136_13000</name>
</gene>
<accession>A0A926FM23</accession>
<dbReference type="EMBL" id="JACLAN010000006">
    <property type="protein sequence ID" value="MBC8674069.1"/>
    <property type="molecule type" value="Genomic_DNA"/>
</dbReference>
<evidence type="ECO:0000313" key="2">
    <source>
        <dbReference type="EMBL" id="MBC8674069.1"/>
    </source>
</evidence>
<feature type="region of interest" description="Disordered" evidence="1">
    <location>
        <begin position="1"/>
        <end position="52"/>
    </location>
</feature>
<proteinExistence type="predicted"/>
<evidence type="ECO:0000256" key="1">
    <source>
        <dbReference type="SAM" id="MobiDB-lite"/>
    </source>
</evidence>
<name>A0A926FM23_AERHY</name>
<organism evidence="2">
    <name type="scientific">Aeromonas hydrophila</name>
    <dbReference type="NCBI Taxonomy" id="644"/>
    <lineage>
        <taxon>Bacteria</taxon>
        <taxon>Pseudomonadati</taxon>
        <taxon>Pseudomonadota</taxon>
        <taxon>Gammaproteobacteria</taxon>
        <taxon>Aeromonadales</taxon>
        <taxon>Aeromonadaceae</taxon>
        <taxon>Aeromonas</taxon>
    </lineage>
</organism>
<dbReference type="AlphaFoldDB" id="A0A926FM23"/>
<reference evidence="2" key="1">
    <citation type="submission" date="2020-07" db="EMBL/GenBank/DDBJ databases">
        <title>Carbapenem Resistant Aeromonas hydrophila Carrying blacphA7 Isolated from Two Solid Organ Transplant Patients.</title>
        <authorList>
            <person name="Hilt E."/>
            <person name="Fitzwater S.P."/>
            <person name="Ward K."/>
            <person name="De St Maurice A."/>
            <person name="Chandrasekaran S."/>
            <person name="Garner O.B."/>
            <person name="Yang S."/>
        </authorList>
    </citation>
    <scope>NUCLEOTIDE SEQUENCE</scope>
    <source>
        <strain evidence="2">B-1</strain>
    </source>
</reference>
<comment type="caution">
    <text evidence="2">The sequence shown here is derived from an EMBL/GenBank/DDBJ whole genome shotgun (WGS) entry which is preliminary data.</text>
</comment>
<feature type="compositionally biased region" description="Basic residues" evidence="1">
    <location>
        <begin position="43"/>
        <end position="52"/>
    </location>
</feature>
<protein>
    <submittedName>
        <fullName evidence="2">Uncharacterized protein</fullName>
    </submittedName>
</protein>
<sequence length="52" mass="5814">MDEILPVQGAARIAETQPRHKRGGARCDTPARHRRKDAGPKAEHRRKAGVLF</sequence>